<evidence type="ECO:0000259" key="2">
    <source>
        <dbReference type="Pfam" id="PF12395"/>
    </source>
</evidence>
<evidence type="ECO:0000259" key="1">
    <source>
        <dbReference type="Pfam" id="PF08874"/>
    </source>
</evidence>
<protein>
    <submittedName>
        <fullName evidence="3">PF12395 family protein</fullName>
    </submittedName>
</protein>
<dbReference type="Pfam" id="PF12395">
    <property type="entry name" value="DUF3658"/>
    <property type="match status" value="1"/>
</dbReference>
<dbReference type="InterPro" id="IPR014973">
    <property type="entry name" value="DUF1835"/>
</dbReference>
<dbReference type="EMBL" id="ANIK01000044">
    <property type="protein sequence ID" value="EMJ94924.1"/>
    <property type="molecule type" value="Genomic_DNA"/>
</dbReference>
<dbReference type="InterPro" id="IPR022123">
    <property type="entry name" value="DUF3658"/>
</dbReference>
<comment type="caution">
    <text evidence="3">The sequence shown here is derived from an EMBL/GenBank/DDBJ whole genome shotgun (WGS) entry which is preliminary data.</text>
</comment>
<sequence>MVHGPLFDWRKRSLYFKQIYCYEEVWDSPDKDWRKVRKKIDALRIQTIVLWYTDMNHDRIFLRMACRYLQEIHLPVAIVNISSEQDPTGATLEDQGFVQRFENRVLLSIAKKDEYAKEFDRIQDRSDEIRRYEGDKIGYLPVDFYDNYVLSFVSENWKRAVRIVGNCLYHQYSLDLSDEFFEWRIRTLIQSGRLEAEGDLSSMQGYNIRRKIADPNSQNSR</sequence>
<feature type="domain" description="DUF1835" evidence="1">
    <location>
        <begin position="9"/>
        <end position="81"/>
    </location>
</feature>
<dbReference type="PATRIC" id="fig|1218565.3.peg.2179"/>
<proteinExistence type="predicted"/>
<dbReference type="Proteomes" id="UP000011988">
    <property type="component" value="Unassembled WGS sequence"/>
</dbReference>
<name>M6CT94_9LEPT</name>
<dbReference type="Pfam" id="PF08874">
    <property type="entry name" value="DUF1835"/>
    <property type="match status" value="1"/>
</dbReference>
<feature type="domain" description="DUF3658" evidence="2">
    <location>
        <begin position="107"/>
        <end position="206"/>
    </location>
</feature>
<evidence type="ECO:0000313" key="3">
    <source>
        <dbReference type="EMBL" id="EMJ94924.1"/>
    </source>
</evidence>
<reference evidence="3 4" key="1">
    <citation type="submission" date="2013-01" db="EMBL/GenBank/DDBJ databases">
        <authorList>
            <person name="Harkins D.M."/>
            <person name="Durkin A.S."/>
            <person name="Brinkac L.M."/>
            <person name="Haft D.H."/>
            <person name="Selengut J.D."/>
            <person name="Sanka R."/>
            <person name="DePew J."/>
            <person name="Purushe J."/>
            <person name="Galloway R.L."/>
            <person name="Vinetz J.M."/>
            <person name="Sutton G.G."/>
            <person name="Nierman W.C."/>
            <person name="Fouts D.E."/>
        </authorList>
    </citation>
    <scope>NUCLEOTIDE SEQUENCE [LARGE SCALE GENOMIC DNA]</scope>
    <source>
        <strain evidence="3 4">79601</strain>
    </source>
</reference>
<gene>
    <name evidence="3" type="ORF">LEP1GSC194_2161</name>
</gene>
<organism evidence="3 4">
    <name type="scientific">Leptospira alstonii serovar Sichuan str. 79601</name>
    <dbReference type="NCBI Taxonomy" id="1218565"/>
    <lineage>
        <taxon>Bacteria</taxon>
        <taxon>Pseudomonadati</taxon>
        <taxon>Spirochaetota</taxon>
        <taxon>Spirochaetia</taxon>
        <taxon>Leptospirales</taxon>
        <taxon>Leptospiraceae</taxon>
        <taxon>Leptospira</taxon>
    </lineage>
</organism>
<dbReference type="AlphaFoldDB" id="M6CT94"/>
<evidence type="ECO:0000313" key="4">
    <source>
        <dbReference type="Proteomes" id="UP000011988"/>
    </source>
</evidence>
<accession>M6CT94</accession>